<dbReference type="InterPro" id="IPR008906">
    <property type="entry name" value="HATC_C_dom"/>
</dbReference>
<feature type="region of interest" description="Disordered" evidence="1">
    <location>
        <begin position="686"/>
        <end position="746"/>
    </location>
</feature>
<dbReference type="Pfam" id="PF04937">
    <property type="entry name" value="DUF659"/>
    <property type="match status" value="1"/>
</dbReference>
<keyword evidence="5" id="KW-1185">Reference proteome</keyword>
<evidence type="ECO:0000313" key="5">
    <source>
        <dbReference type="Proteomes" id="UP000626092"/>
    </source>
</evidence>
<name>A0A834LP49_RHOSS</name>
<dbReference type="GO" id="GO:0046983">
    <property type="term" value="F:protein dimerization activity"/>
    <property type="evidence" value="ECO:0007669"/>
    <property type="project" value="InterPro"/>
</dbReference>
<dbReference type="PANTHER" id="PTHR32166">
    <property type="entry name" value="OSJNBA0013A04.12 PROTEIN"/>
    <property type="match status" value="1"/>
</dbReference>
<evidence type="ECO:0000256" key="1">
    <source>
        <dbReference type="SAM" id="MobiDB-lite"/>
    </source>
</evidence>
<dbReference type="Proteomes" id="UP000626092">
    <property type="component" value="Unassembled WGS sequence"/>
</dbReference>
<feature type="domain" description="HAT C-terminal dimerisation" evidence="3">
    <location>
        <begin position="581"/>
        <end position="649"/>
    </location>
</feature>
<dbReference type="EMBL" id="WJXA01000005">
    <property type="protein sequence ID" value="KAF7143037.1"/>
    <property type="molecule type" value="Genomic_DNA"/>
</dbReference>
<dbReference type="InterPro" id="IPR007021">
    <property type="entry name" value="DUF659"/>
</dbReference>
<comment type="caution">
    <text evidence="4">The sequence shown here is derived from an EMBL/GenBank/DDBJ whole genome shotgun (WGS) entry which is preliminary data.</text>
</comment>
<feature type="domain" description="DUF659" evidence="2">
    <location>
        <begin position="193"/>
        <end position="347"/>
    </location>
</feature>
<organism evidence="4 5">
    <name type="scientific">Rhododendron simsii</name>
    <name type="common">Sims's rhododendron</name>
    <dbReference type="NCBI Taxonomy" id="118357"/>
    <lineage>
        <taxon>Eukaryota</taxon>
        <taxon>Viridiplantae</taxon>
        <taxon>Streptophyta</taxon>
        <taxon>Embryophyta</taxon>
        <taxon>Tracheophyta</taxon>
        <taxon>Spermatophyta</taxon>
        <taxon>Magnoliopsida</taxon>
        <taxon>eudicotyledons</taxon>
        <taxon>Gunneridae</taxon>
        <taxon>Pentapetalae</taxon>
        <taxon>asterids</taxon>
        <taxon>Ericales</taxon>
        <taxon>Ericaceae</taxon>
        <taxon>Ericoideae</taxon>
        <taxon>Rhodoreae</taxon>
        <taxon>Rhododendron</taxon>
    </lineage>
</organism>
<dbReference type="Pfam" id="PF05699">
    <property type="entry name" value="Dimer_Tnp_hAT"/>
    <property type="match status" value="1"/>
</dbReference>
<feature type="compositionally biased region" description="Low complexity" evidence="1">
    <location>
        <begin position="699"/>
        <end position="719"/>
    </location>
</feature>
<evidence type="ECO:0008006" key="6">
    <source>
        <dbReference type="Google" id="ProtNLM"/>
    </source>
</evidence>
<evidence type="ECO:0000259" key="2">
    <source>
        <dbReference type="Pfam" id="PF04937"/>
    </source>
</evidence>
<proteinExistence type="predicted"/>
<evidence type="ECO:0000313" key="4">
    <source>
        <dbReference type="EMBL" id="KAF7143037.1"/>
    </source>
</evidence>
<gene>
    <name evidence="4" type="ORF">RHSIM_Rhsim05G0125600</name>
</gene>
<dbReference type="InterPro" id="IPR012337">
    <property type="entry name" value="RNaseH-like_sf"/>
</dbReference>
<evidence type="ECO:0000259" key="3">
    <source>
        <dbReference type="Pfam" id="PF05699"/>
    </source>
</evidence>
<protein>
    <recommendedName>
        <fullName evidence="6">DUF659 domain-containing protein</fullName>
    </recommendedName>
</protein>
<reference evidence="4" key="1">
    <citation type="submission" date="2019-11" db="EMBL/GenBank/DDBJ databases">
        <authorList>
            <person name="Liu Y."/>
            <person name="Hou J."/>
            <person name="Li T.-Q."/>
            <person name="Guan C.-H."/>
            <person name="Wu X."/>
            <person name="Wu H.-Z."/>
            <person name="Ling F."/>
            <person name="Zhang R."/>
            <person name="Shi X.-G."/>
            <person name="Ren J.-P."/>
            <person name="Chen E.-F."/>
            <person name="Sun J.-M."/>
        </authorList>
    </citation>
    <scope>NUCLEOTIDE SEQUENCE</scope>
    <source>
        <strain evidence="4">Adult_tree_wgs_1</strain>
        <tissue evidence="4">Leaves</tissue>
    </source>
</reference>
<dbReference type="PANTHER" id="PTHR32166:SF81">
    <property type="entry name" value="OS06G0658400 PROTEIN"/>
    <property type="match status" value="1"/>
</dbReference>
<sequence>MRFRRIAMDLDQSIHSEEEDDIQEDDIEEPSATPLWKYVTKVPVEKGSKGGGGSAKFICNFGCQVKPYTGSYSRVRAHLIGVPPGQKKQGVQVCAKLTHDDIELLKKEESDAKRMFGNSKARKKLPIEQQVCDQATVKGTVDNMFHITRREDVDQKIASCLYQNGVPFNIVRSPSWADLVHAINTAPKGYKSPNYEKVRTSLLDKEQIKVQQALTPLMQDWSTHGVSIISDGWSNLRNEALVNVMAVSGGRAIFISAYEVSAVEKNATNIAELLFKAIDYVGPSNVVQVVTDNAANCKAAGGIIQRKHPHVFWSGCLAHTLNLLMKDIAKSKDPALSFVDETYKKGKAMVKYIKNHSSSQALFKSFSQLQLLKAKKTRFGHHYIVMHRLDKVRSALVSMVLSNQWGNLRRSSSAPEEHDNVRDTIMNDDFWRKVKRILRITKPIYRMLRFSDTDKAVIGEVYEQMDTMLGQIKDILSNDPVVYNLIHTLVVARWDKMNIPLHCLAYVLVPRYYTNAWLLKPAPGGGRRKKPHTDSEVQRGYLEAIEKIIQDPIEAGLIRQQISDFVSNKGVFAQPQAVHDRATMTALSWWHLYGGVAPALLSLALKVLSQSVNTSCAERCWSTYSYIHSVKRNRLNNERAEKLVFVHYNQRLLSRYRNDYEKFKNWDVLGDDANIEEDLLTMEARENVSLSESEDEAVPSNNSIPTPSPASATSSSCPSPSLPSPSPEQTVAQRRLERARGKKQKK</sequence>
<dbReference type="SUPFAM" id="SSF53098">
    <property type="entry name" value="Ribonuclease H-like"/>
    <property type="match status" value="1"/>
</dbReference>
<dbReference type="OrthoDB" id="1937290at2759"/>
<accession>A0A834LP49</accession>
<dbReference type="AlphaFoldDB" id="A0A834LP49"/>